<evidence type="ECO:0000313" key="3">
    <source>
        <dbReference type="EMBL" id="SEP77198.1"/>
    </source>
</evidence>
<evidence type="ECO:0000313" key="4">
    <source>
        <dbReference type="Proteomes" id="UP000198833"/>
    </source>
</evidence>
<dbReference type="RefSeq" id="WP_092570312.1">
    <property type="nucleotide sequence ID" value="NZ_CP096206.2"/>
</dbReference>
<proteinExistence type="inferred from homology"/>
<dbReference type="EMBL" id="FOEN01000002">
    <property type="protein sequence ID" value="SEP77198.1"/>
    <property type="molecule type" value="Genomic_DNA"/>
</dbReference>
<dbReference type="AlphaFoldDB" id="A0A1H9AMP8"/>
<dbReference type="InterPro" id="IPR016979">
    <property type="entry name" value="DUF2129"/>
</dbReference>
<reference evidence="3 4" key="1">
    <citation type="submission" date="2016-10" db="EMBL/GenBank/DDBJ databases">
        <authorList>
            <person name="de Groot N.N."/>
        </authorList>
    </citation>
    <scope>NUCLEOTIDE SEQUENCE [LARGE SCALE GENOMIC DNA]</scope>
    <source>
        <strain evidence="3 4">DSM 15695</strain>
    </source>
</reference>
<comment type="subcellular location">
    <subcellularLocation>
        <location evidence="2">Cytoplasm</location>
    </subcellularLocation>
</comment>
<dbReference type="OrthoDB" id="2990788at2"/>
<evidence type="ECO:0000256" key="2">
    <source>
        <dbReference type="HAMAP-Rule" id="MF_01126"/>
    </source>
</evidence>
<name>A0A1H9AMP8_9LACT</name>
<dbReference type="Proteomes" id="UP000198833">
    <property type="component" value="Unassembled WGS sequence"/>
</dbReference>
<keyword evidence="1 2" id="KW-0963">Cytoplasm</keyword>
<dbReference type="Pfam" id="PF09902">
    <property type="entry name" value="DUF2129"/>
    <property type="match status" value="1"/>
</dbReference>
<accession>A0A1H9AMP8</accession>
<dbReference type="GO" id="GO:0005737">
    <property type="term" value="C:cytoplasm"/>
    <property type="evidence" value="ECO:0007669"/>
    <property type="project" value="UniProtKB-SubCell"/>
</dbReference>
<keyword evidence="4" id="KW-1185">Reference proteome</keyword>
<organism evidence="3 4">
    <name type="scientific">Ignavigranum ruoffiae</name>
    <dbReference type="NCBI Taxonomy" id="89093"/>
    <lineage>
        <taxon>Bacteria</taxon>
        <taxon>Bacillati</taxon>
        <taxon>Bacillota</taxon>
        <taxon>Bacilli</taxon>
        <taxon>Lactobacillales</taxon>
        <taxon>Aerococcaceae</taxon>
        <taxon>Ignavigranum</taxon>
    </lineage>
</organism>
<gene>
    <name evidence="3" type="ORF">SAMN04488558_1025</name>
</gene>
<sequence length="109" mass="13134">MELIKRQGLIVWLYTLKHSNVLKRYGFVHYISQRLKYAVMYVDQDQTDKTIKQLEQLHFVRNVELSYQDDIDMTFADVFDQEDQDDSNHENGEFFLQIAEQIRENQAQD</sequence>
<dbReference type="STRING" id="89093.SAMN04488558_1025"/>
<dbReference type="HAMAP" id="MF_01126">
    <property type="entry name" value="UPF0298"/>
    <property type="match status" value="1"/>
</dbReference>
<comment type="similarity">
    <text evidence="2">Belongs to the UPF0298 family.</text>
</comment>
<protein>
    <recommendedName>
        <fullName evidence="2">UPF0298 protein SAMN04488558_1025</fullName>
    </recommendedName>
</protein>
<evidence type="ECO:0000256" key="1">
    <source>
        <dbReference type="ARBA" id="ARBA00022490"/>
    </source>
</evidence>